<gene>
    <name evidence="2" type="ORF">SAMN05421666_1050</name>
</gene>
<reference evidence="3" key="1">
    <citation type="submission" date="2017-01" db="EMBL/GenBank/DDBJ databases">
        <authorList>
            <person name="Varghese N."/>
            <person name="Submissions S."/>
        </authorList>
    </citation>
    <scope>NUCLEOTIDE SEQUENCE [LARGE SCALE GENOMIC DNA]</scope>
    <source>
        <strain evidence="3">DSM 29590</strain>
    </source>
</reference>
<proteinExistence type="predicted"/>
<keyword evidence="1" id="KW-0732">Signal</keyword>
<evidence type="ECO:0000313" key="3">
    <source>
        <dbReference type="Proteomes" id="UP000186019"/>
    </source>
</evidence>
<feature type="signal peptide" evidence="1">
    <location>
        <begin position="1"/>
        <end position="23"/>
    </location>
</feature>
<dbReference type="RefSeq" id="WP_076531584.1">
    <property type="nucleotide sequence ID" value="NZ_FOAC01000001.1"/>
</dbReference>
<evidence type="ECO:0008006" key="4">
    <source>
        <dbReference type="Google" id="ProtNLM"/>
    </source>
</evidence>
<dbReference type="OrthoDB" id="7875126at2"/>
<feature type="chain" id="PRO_5009941665" description="HdeA/HdeB family protein" evidence="1">
    <location>
        <begin position="24"/>
        <end position="103"/>
    </location>
</feature>
<keyword evidence="3" id="KW-1185">Reference proteome</keyword>
<evidence type="ECO:0000313" key="2">
    <source>
        <dbReference type="EMBL" id="SIR99816.1"/>
    </source>
</evidence>
<sequence length="103" mass="10585">MQTSLRRFSLFAIPFLVAAPALAQNAGSEGCAATARIVAGAVEMRVDGADKSTAARALAAGDVGAKYADAVVPLVEWVYTLPTHQLTDEAASAFNDACLAQMG</sequence>
<name>A0A1N7FHV3_9RHOB</name>
<evidence type="ECO:0000256" key="1">
    <source>
        <dbReference type="SAM" id="SignalP"/>
    </source>
</evidence>
<protein>
    <recommendedName>
        <fullName evidence="4">HdeA/HdeB family protein</fullName>
    </recommendedName>
</protein>
<accession>A0A1N7FHV3</accession>
<dbReference type="AlphaFoldDB" id="A0A1N7FHV3"/>
<organism evidence="2 3">
    <name type="scientific">Roseovarius nanhaiticus</name>
    <dbReference type="NCBI Taxonomy" id="573024"/>
    <lineage>
        <taxon>Bacteria</taxon>
        <taxon>Pseudomonadati</taxon>
        <taxon>Pseudomonadota</taxon>
        <taxon>Alphaproteobacteria</taxon>
        <taxon>Rhodobacterales</taxon>
        <taxon>Roseobacteraceae</taxon>
        <taxon>Roseovarius</taxon>
    </lineage>
</organism>
<dbReference type="Proteomes" id="UP000186019">
    <property type="component" value="Unassembled WGS sequence"/>
</dbReference>
<dbReference type="EMBL" id="FTNV01000001">
    <property type="protein sequence ID" value="SIR99816.1"/>
    <property type="molecule type" value="Genomic_DNA"/>
</dbReference>
<dbReference type="STRING" id="573024.SAMN05216208_1086"/>